<feature type="compositionally biased region" description="Basic and acidic residues" evidence="2">
    <location>
        <begin position="139"/>
        <end position="151"/>
    </location>
</feature>
<organism evidence="4 5">
    <name type="scientific">Luteolibacter pohnpeiensis</name>
    <dbReference type="NCBI Taxonomy" id="454153"/>
    <lineage>
        <taxon>Bacteria</taxon>
        <taxon>Pseudomonadati</taxon>
        <taxon>Verrucomicrobiota</taxon>
        <taxon>Verrucomicrobiia</taxon>
        <taxon>Verrucomicrobiales</taxon>
        <taxon>Verrucomicrobiaceae</taxon>
        <taxon>Luteolibacter</taxon>
    </lineage>
</organism>
<gene>
    <name evidence="4" type="ORF">JIN85_02145</name>
</gene>
<dbReference type="Proteomes" id="UP000603141">
    <property type="component" value="Unassembled WGS sequence"/>
</dbReference>
<feature type="compositionally biased region" description="Low complexity" evidence="2">
    <location>
        <begin position="277"/>
        <end position="317"/>
    </location>
</feature>
<feature type="region of interest" description="Disordered" evidence="2">
    <location>
        <begin position="1"/>
        <end position="153"/>
    </location>
</feature>
<feature type="region of interest" description="Disordered" evidence="2">
    <location>
        <begin position="277"/>
        <end position="330"/>
    </location>
</feature>
<dbReference type="Gene3D" id="3.30.70.330">
    <property type="match status" value="1"/>
</dbReference>
<proteinExistence type="predicted"/>
<evidence type="ECO:0000256" key="2">
    <source>
        <dbReference type="SAM" id="MobiDB-lite"/>
    </source>
</evidence>
<keyword evidence="5" id="KW-1185">Reference proteome</keyword>
<evidence type="ECO:0000313" key="4">
    <source>
        <dbReference type="EMBL" id="MBK1881195.1"/>
    </source>
</evidence>
<dbReference type="InterPro" id="IPR012677">
    <property type="entry name" value="Nucleotide-bd_a/b_plait_sf"/>
</dbReference>
<feature type="compositionally biased region" description="Basic and acidic residues" evidence="2">
    <location>
        <begin position="116"/>
        <end position="126"/>
    </location>
</feature>
<name>A0A934VUJ4_9BACT</name>
<protein>
    <recommendedName>
        <fullName evidence="3">RRM domain-containing protein</fullName>
    </recommendedName>
</protein>
<dbReference type="PROSITE" id="PS50102">
    <property type="entry name" value="RRM"/>
    <property type="match status" value="1"/>
</dbReference>
<accession>A0A934VUJ4</accession>
<evidence type="ECO:0000313" key="5">
    <source>
        <dbReference type="Proteomes" id="UP000603141"/>
    </source>
</evidence>
<dbReference type="SUPFAM" id="SSF54928">
    <property type="entry name" value="RNA-binding domain, RBD"/>
    <property type="match status" value="1"/>
</dbReference>
<dbReference type="InterPro" id="IPR050502">
    <property type="entry name" value="Euk_RNA-bind_prot"/>
</dbReference>
<dbReference type="AlphaFoldDB" id="A0A934VUJ4"/>
<dbReference type="Pfam" id="PF00076">
    <property type="entry name" value="RRM_1"/>
    <property type="match status" value="1"/>
</dbReference>
<feature type="compositionally biased region" description="Basic and acidic residues" evidence="2">
    <location>
        <begin position="82"/>
        <end position="95"/>
    </location>
</feature>
<dbReference type="InterPro" id="IPR000504">
    <property type="entry name" value="RRM_dom"/>
</dbReference>
<dbReference type="PANTHER" id="PTHR48025:SF1">
    <property type="entry name" value="RRM DOMAIN-CONTAINING PROTEIN"/>
    <property type="match status" value="1"/>
</dbReference>
<dbReference type="SMART" id="SM00360">
    <property type="entry name" value="RRM"/>
    <property type="match status" value="1"/>
</dbReference>
<dbReference type="RefSeq" id="WP_200267135.1">
    <property type="nucleotide sequence ID" value="NZ_JAENIJ010000002.1"/>
</dbReference>
<comment type="caution">
    <text evidence="4">The sequence shown here is derived from an EMBL/GenBank/DDBJ whole genome shotgun (WGS) entry which is preliminary data.</text>
</comment>
<dbReference type="CDD" id="cd00590">
    <property type="entry name" value="RRM_SF"/>
    <property type="match status" value="1"/>
</dbReference>
<sequence length="330" mass="36349">MSNATQGSQNPGEKKRRRSRGGKNRRNHNNQNRRNGEQGPQKGPARAEEFRPQAPRGPRKKPAPPKLTFWQKILKAIGLYKEPVRPPRPERRPDVVKSPGSGEGRKKRVKSNTRNLRTEGGEDRAESTGNRPGGKRRSRDNNRSRGGDRNSVESARVYVGNLSYDVSESDLQDLFKGIGAVRNVEIVYNRNTHRSKGYAFVEMISVEDAKRSVEVFHDQPFMGRKMMVSGAKSKGQDDREDKEDEVEKKPAAEKAAPAPAEIPTIIEEVAATELVVEETVSPAEDVVEAPAPAAEAEVVAEPPAAPVEETAPAPVEEAAAEPEEEKKSAE</sequence>
<evidence type="ECO:0000256" key="1">
    <source>
        <dbReference type="ARBA" id="ARBA00022884"/>
    </source>
</evidence>
<feature type="compositionally biased region" description="Basic residues" evidence="2">
    <location>
        <begin position="14"/>
        <end position="28"/>
    </location>
</feature>
<evidence type="ECO:0000259" key="3">
    <source>
        <dbReference type="PROSITE" id="PS50102"/>
    </source>
</evidence>
<feature type="compositionally biased region" description="Basic and acidic residues" evidence="2">
    <location>
        <begin position="234"/>
        <end position="252"/>
    </location>
</feature>
<feature type="domain" description="RRM" evidence="3">
    <location>
        <begin position="155"/>
        <end position="233"/>
    </location>
</feature>
<dbReference type="GO" id="GO:0003729">
    <property type="term" value="F:mRNA binding"/>
    <property type="evidence" value="ECO:0007669"/>
    <property type="project" value="TreeGrafter"/>
</dbReference>
<dbReference type="EMBL" id="JAENIJ010000002">
    <property type="protein sequence ID" value="MBK1881195.1"/>
    <property type="molecule type" value="Genomic_DNA"/>
</dbReference>
<keyword evidence="1" id="KW-0694">RNA-binding</keyword>
<feature type="compositionally biased region" description="Low complexity" evidence="2">
    <location>
        <begin position="253"/>
        <end position="263"/>
    </location>
</feature>
<feature type="compositionally biased region" description="Polar residues" evidence="2">
    <location>
        <begin position="1"/>
        <end position="11"/>
    </location>
</feature>
<feature type="region of interest" description="Disordered" evidence="2">
    <location>
        <begin position="228"/>
        <end position="263"/>
    </location>
</feature>
<dbReference type="InterPro" id="IPR035979">
    <property type="entry name" value="RBD_domain_sf"/>
</dbReference>
<reference evidence="4" key="1">
    <citation type="submission" date="2021-01" db="EMBL/GenBank/DDBJ databases">
        <title>Modified the classification status of verrucomicrobia.</title>
        <authorList>
            <person name="Feng X."/>
        </authorList>
    </citation>
    <scope>NUCLEOTIDE SEQUENCE</scope>
    <source>
        <strain evidence="4">KCTC 22041</strain>
    </source>
</reference>
<dbReference type="PANTHER" id="PTHR48025">
    <property type="entry name" value="OS02G0815200 PROTEIN"/>
    <property type="match status" value="1"/>
</dbReference>